<dbReference type="InterPro" id="IPR041881">
    <property type="entry name" value="PqqD_sf"/>
</dbReference>
<name>A0A844ZZS3_9SPHN</name>
<dbReference type="InterPro" id="IPR008792">
    <property type="entry name" value="PQQD"/>
</dbReference>
<dbReference type="Proteomes" id="UP000460626">
    <property type="component" value="Unassembled WGS sequence"/>
</dbReference>
<dbReference type="EMBL" id="WTYH01000001">
    <property type="protein sequence ID" value="MXO93693.1"/>
    <property type="molecule type" value="Genomic_DNA"/>
</dbReference>
<reference evidence="1 2" key="1">
    <citation type="submission" date="2019-12" db="EMBL/GenBank/DDBJ databases">
        <title>Genomic-based taxomic classification of the family Erythrobacteraceae.</title>
        <authorList>
            <person name="Xu L."/>
        </authorList>
    </citation>
    <scope>NUCLEOTIDE SEQUENCE [LARGE SCALE GENOMIC DNA]</scope>
    <source>
        <strain evidence="1 2">RC4-10-4</strain>
    </source>
</reference>
<dbReference type="OrthoDB" id="7410393at2"/>
<gene>
    <name evidence="1" type="ORF">GRI62_08745</name>
</gene>
<dbReference type="AlphaFoldDB" id="A0A844ZZS3"/>
<dbReference type="Pfam" id="PF05402">
    <property type="entry name" value="PqqD"/>
    <property type="match status" value="1"/>
</dbReference>
<evidence type="ECO:0000313" key="1">
    <source>
        <dbReference type="EMBL" id="MXO93693.1"/>
    </source>
</evidence>
<keyword evidence="2" id="KW-1185">Reference proteome</keyword>
<organism evidence="1 2">
    <name type="scientific">Aurantiacibacter arachoides</name>
    <dbReference type="NCBI Taxonomy" id="1850444"/>
    <lineage>
        <taxon>Bacteria</taxon>
        <taxon>Pseudomonadati</taxon>
        <taxon>Pseudomonadota</taxon>
        <taxon>Alphaproteobacteria</taxon>
        <taxon>Sphingomonadales</taxon>
        <taxon>Erythrobacteraceae</taxon>
        <taxon>Aurantiacibacter</taxon>
    </lineage>
</organism>
<protein>
    <submittedName>
        <fullName evidence="1">PqqD family peptide modification chaperone</fullName>
    </submittedName>
</protein>
<accession>A0A844ZZS3</accession>
<comment type="caution">
    <text evidence="1">The sequence shown here is derived from an EMBL/GenBank/DDBJ whole genome shotgun (WGS) entry which is preliminary data.</text>
</comment>
<dbReference type="RefSeq" id="WP_160731851.1">
    <property type="nucleotide sequence ID" value="NZ_BMJK01000001.1"/>
</dbReference>
<evidence type="ECO:0000313" key="2">
    <source>
        <dbReference type="Proteomes" id="UP000460626"/>
    </source>
</evidence>
<sequence length="92" mass="10603">MNIDNDCTVKKTENFVETVVDDELVLLHIVNGQFYSLKDTGRTAWDLLDEHPRFGQLVDAMRQTYDVDEETCRNELQTLIGDLAKRTLIEVS</sequence>
<dbReference type="Gene3D" id="1.10.10.1150">
    <property type="entry name" value="Coenzyme PQQ synthesis protein D (PqqD)"/>
    <property type="match status" value="1"/>
</dbReference>
<proteinExistence type="predicted"/>